<dbReference type="AlphaFoldDB" id="A0AAD9CWP1"/>
<dbReference type="PANTHER" id="PTHR14614">
    <property type="entry name" value="HEPATOCELLULAR CARCINOMA-ASSOCIATED ANTIGEN"/>
    <property type="match status" value="1"/>
</dbReference>
<dbReference type="PANTHER" id="PTHR14614:SF132">
    <property type="entry name" value="PROTEIN-LYSINE METHYLTRANSFERASE C42C1.13"/>
    <property type="match status" value="1"/>
</dbReference>
<feature type="binding site" evidence="1">
    <location>
        <position position="165"/>
    </location>
    <ligand>
        <name>S-adenosyl-L-methionine</name>
        <dbReference type="ChEBI" id="CHEBI:59789"/>
    </ligand>
</feature>
<comment type="caution">
    <text evidence="3">The sequence shown here is derived from an EMBL/GenBank/DDBJ whole genome shotgun (WGS) entry which is preliminary data.</text>
</comment>
<gene>
    <name evidence="1" type="primary">EFM6</name>
    <name evidence="3" type="ORF">DB88DRAFT_493163</name>
</gene>
<dbReference type="Proteomes" id="UP001182556">
    <property type="component" value="Unassembled WGS sequence"/>
</dbReference>
<reference evidence="3" key="1">
    <citation type="submission" date="2023-02" db="EMBL/GenBank/DDBJ databases">
        <title>Identification and recombinant expression of a fungal hydrolase from Papiliotrema laurentii that hydrolyzes apple cutin and clears colloidal polyester polyurethane.</title>
        <authorList>
            <consortium name="DOE Joint Genome Institute"/>
            <person name="Roman V.A."/>
            <person name="Bojanowski C."/>
            <person name="Crable B.R."/>
            <person name="Wagner D.N."/>
            <person name="Hung C.S."/>
            <person name="Nadeau L.J."/>
            <person name="Schratz L."/>
            <person name="Haridas S."/>
            <person name="Pangilinan J."/>
            <person name="Lipzen A."/>
            <person name="Na H."/>
            <person name="Yan M."/>
            <person name="Ng V."/>
            <person name="Grigoriev I.V."/>
            <person name="Spatafora J.W."/>
            <person name="Barlow D."/>
            <person name="Biffinger J."/>
            <person name="Kelley-Loughnane N."/>
            <person name="Varaljay V.A."/>
            <person name="Crookes-Goodson W.J."/>
        </authorList>
    </citation>
    <scope>NUCLEOTIDE SEQUENCE</scope>
    <source>
        <strain evidence="3">5307AH</strain>
    </source>
</reference>
<dbReference type="InterPro" id="IPR029063">
    <property type="entry name" value="SAM-dependent_MTases_sf"/>
</dbReference>
<feature type="region of interest" description="Disordered" evidence="2">
    <location>
        <begin position="1"/>
        <end position="22"/>
    </location>
</feature>
<dbReference type="InterPro" id="IPR033684">
    <property type="entry name" value="EFM6"/>
</dbReference>
<proteinExistence type="inferred from homology"/>
<dbReference type="InterPro" id="IPR019410">
    <property type="entry name" value="Methyltransf_16"/>
</dbReference>
<feature type="compositionally biased region" description="Polar residues" evidence="2">
    <location>
        <begin position="1"/>
        <end position="20"/>
    </location>
</feature>
<evidence type="ECO:0000313" key="4">
    <source>
        <dbReference type="Proteomes" id="UP001182556"/>
    </source>
</evidence>
<keyword evidence="1" id="KW-0949">S-adenosyl-L-methionine</keyword>
<dbReference type="Gene3D" id="3.40.50.150">
    <property type="entry name" value="Vaccinia Virus protein VP39"/>
    <property type="match status" value="1"/>
</dbReference>
<dbReference type="GO" id="GO:0016279">
    <property type="term" value="F:protein-lysine N-methyltransferase activity"/>
    <property type="evidence" value="ECO:0007669"/>
    <property type="project" value="UniProtKB-UniRule"/>
</dbReference>
<comment type="function">
    <text evidence="1">S-adenosyl-L-methionine-dependent protein-lysine N-methyltransferase that methylates elongation factor 1-alpha.</text>
</comment>
<dbReference type="HAMAP" id="MF_03198">
    <property type="entry name" value="Methyltr_EFM6"/>
    <property type="match status" value="1"/>
</dbReference>
<dbReference type="EC" id="2.1.1.-" evidence="1"/>
<evidence type="ECO:0000313" key="3">
    <source>
        <dbReference type="EMBL" id="KAK1922927.1"/>
    </source>
</evidence>
<name>A0AAD9CWP1_PAPLA</name>
<keyword evidence="1 3" id="KW-0489">Methyltransferase</keyword>
<feature type="binding site" evidence="1">
    <location>
        <begin position="97"/>
        <end position="99"/>
    </location>
    <ligand>
        <name>S-adenosyl-L-methionine</name>
        <dbReference type="ChEBI" id="CHEBI:59789"/>
    </ligand>
</feature>
<evidence type="ECO:0000256" key="2">
    <source>
        <dbReference type="SAM" id="MobiDB-lite"/>
    </source>
</evidence>
<organism evidence="3 4">
    <name type="scientific">Papiliotrema laurentii</name>
    <name type="common">Cryptococcus laurentii</name>
    <dbReference type="NCBI Taxonomy" id="5418"/>
    <lineage>
        <taxon>Eukaryota</taxon>
        <taxon>Fungi</taxon>
        <taxon>Dikarya</taxon>
        <taxon>Basidiomycota</taxon>
        <taxon>Agaricomycotina</taxon>
        <taxon>Tremellomycetes</taxon>
        <taxon>Tremellales</taxon>
        <taxon>Rhynchogastremaceae</taxon>
        <taxon>Papiliotrema</taxon>
    </lineage>
</organism>
<dbReference type="GO" id="GO:0005737">
    <property type="term" value="C:cytoplasm"/>
    <property type="evidence" value="ECO:0007669"/>
    <property type="project" value="UniProtKB-SubCell"/>
</dbReference>
<feature type="binding site" evidence="1">
    <location>
        <position position="148"/>
    </location>
    <ligand>
        <name>S-adenosyl-L-methionine</name>
        <dbReference type="ChEBI" id="CHEBI:59789"/>
    </ligand>
</feature>
<evidence type="ECO:0000256" key="1">
    <source>
        <dbReference type="HAMAP-Rule" id="MF_03198"/>
    </source>
</evidence>
<keyword evidence="4" id="KW-1185">Reference proteome</keyword>
<comment type="similarity">
    <text evidence="1">Belongs to the class I-like SAM-binding methyltransferase superfamily. METTL21 family. EFM6 subfamily.</text>
</comment>
<sequence length="245" mass="26941">MTLSVPGSPASISSTDSNAPLPSFEDLAPQRPFLTIPSEETVLEVPDLPVPVRLKVDAGPGCGGIAWPAGEVLSRYLAYRHSLDPGYLRGKKILELGSGTGLVGIVAGLLEPTVDVWVTDQVQLIDLMQRNIAHNGVSANVHVGELNWGEEITGMPKQVDIVLAADCVYFEPAFPLLVQTLCDLAPVGDGPEILFCWKKRRKADKRFFTMLKKHFDSKPVEDDRPGEKERYTRDGVSLIRLTRRR</sequence>
<dbReference type="GO" id="GO:0032259">
    <property type="term" value="P:methylation"/>
    <property type="evidence" value="ECO:0007669"/>
    <property type="project" value="UniProtKB-KW"/>
</dbReference>
<comment type="subcellular location">
    <subcellularLocation>
        <location evidence="1">Cytoplasm</location>
    </subcellularLocation>
</comment>
<accession>A0AAD9CWP1</accession>
<protein>
    <recommendedName>
        <fullName evidence="1">Protein-lysine N-methyltransferase EFM6</fullName>
        <ecNumber evidence="1">2.1.1.-</ecNumber>
    </recommendedName>
    <alternativeName>
        <fullName evidence="1">Elongation factor methyltransferase 6</fullName>
    </alternativeName>
</protein>
<dbReference type="SUPFAM" id="SSF53335">
    <property type="entry name" value="S-adenosyl-L-methionine-dependent methyltransferases"/>
    <property type="match status" value="1"/>
</dbReference>
<feature type="binding site" evidence="1">
    <location>
        <position position="67"/>
    </location>
    <ligand>
        <name>S-adenosyl-L-methionine</name>
        <dbReference type="ChEBI" id="CHEBI:59789"/>
    </ligand>
</feature>
<feature type="binding site" evidence="1">
    <location>
        <position position="120"/>
    </location>
    <ligand>
        <name>S-adenosyl-L-methionine</name>
        <dbReference type="ChEBI" id="CHEBI:59789"/>
    </ligand>
</feature>
<dbReference type="Pfam" id="PF10294">
    <property type="entry name" value="Methyltransf_16"/>
    <property type="match status" value="1"/>
</dbReference>
<dbReference type="EMBL" id="JAODAN010000007">
    <property type="protein sequence ID" value="KAK1922927.1"/>
    <property type="molecule type" value="Genomic_DNA"/>
</dbReference>
<keyword evidence="1" id="KW-0808">Transferase</keyword>
<keyword evidence="1" id="KW-0963">Cytoplasm</keyword>